<dbReference type="EMBL" id="QENU01000010">
    <property type="protein sequence ID" value="PVX32997.1"/>
    <property type="molecule type" value="Genomic_DNA"/>
</dbReference>
<evidence type="ECO:0000256" key="2">
    <source>
        <dbReference type="ARBA" id="ARBA00005695"/>
    </source>
</evidence>
<dbReference type="PIRSF" id="PIRSF002741">
    <property type="entry name" value="MppA"/>
    <property type="match status" value="1"/>
</dbReference>
<dbReference type="GO" id="GO:0015833">
    <property type="term" value="P:peptide transport"/>
    <property type="evidence" value="ECO:0007669"/>
    <property type="project" value="TreeGrafter"/>
</dbReference>
<organism evidence="6 7">
    <name type="scientific">Alitibacter langaaensis DSM 22999</name>
    <dbReference type="NCBI Taxonomy" id="1122935"/>
    <lineage>
        <taxon>Bacteria</taxon>
        <taxon>Pseudomonadati</taxon>
        <taxon>Pseudomonadota</taxon>
        <taxon>Gammaproteobacteria</taxon>
        <taxon>Pasteurellales</taxon>
        <taxon>Pasteurellaceae</taxon>
        <taxon>Alitibacter</taxon>
    </lineage>
</organism>
<feature type="domain" description="Solute-binding protein family 5" evidence="5">
    <location>
        <begin position="99"/>
        <end position="438"/>
    </location>
</feature>
<dbReference type="Gene3D" id="3.10.105.10">
    <property type="entry name" value="Dipeptide-binding Protein, Domain 3"/>
    <property type="match status" value="1"/>
</dbReference>
<dbReference type="Pfam" id="PF00496">
    <property type="entry name" value="SBP_bac_5"/>
    <property type="match status" value="1"/>
</dbReference>
<keyword evidence="7" id="KW-1185">Reference proteome</keyword>
<protein>
    <submittedName>
        <fullName evidence="6">Peptide/nickel transport system substrate-binding protein</fullName>
    </submittedName>
</protein>
<comment type="caution">
    <text evidence="6">The sequence shown here is derived from an EMBL/GenBank/DDBJ whole genome shotgun (WGS) entry which is preliminary data.</text>
</comment>
<evidence type="ECO:0000256" key="3">
    <source>
        <dbReference type="ARBA" id="ARBA00022448"/>
    </source>
</evidence>
<dbReference type="GO" id="GO:0030288">
    <property type="term" value="C:outer membrane-bounded periplasmic space"/>
    <property type="evidence" value="ECO:0007669"/>
    <property type="project" value="TreeGrafter"/>
</dbReference>
<evidence type="ECO:0000313" key="7">
    <source>
        <dbReference type="Proteomes" id="UP000245909"/>
    </source>
</evidence>
<reference evidence="6 7" key="1">
    <citation type="submission" date="2018-05" db="EMBL/GenBank/DDBJ databases">
        <title>Genomic Encyclopedia of Type Strains, Phase IV (KMG-IV): sequencing the most valuable type-strain genomes for metagenomic binning, comparative biology and taxonomic classification.</title>
        <authorList>
            <person name="Goeker M."/>
        </authorList>
    </citation>
    <scope>NUCLEOTIDE SEQUENCE [LARGE SCALE GENOMIC DNA]</scope>
    <source>
        <strain evidence="6 7">DSM 22999</strain>
    </source>
</reference>
<dbReference type="PANTHER" id="PTHR30290:SF10">
    <property type="entry name" value="PERIPLASMIC OLIGOPEPTIDE-BINDING PROTEIN-RELATED"/>
    <property type="match status" value="1"/>
</dbReference>
<comment type="similarity">
    <text evidence="2">Belongs to the bacterial solute-binding protein 5 family.</text>
</comment>
<dbReference type="GO" id="GO:1904680">
    <property type="term" value="F:peptide transmembrane transporter activity"/>
    <property type="evidence" value="ECO:0007669"/>
    <property type="project" value="TreeGrafter"/>
</dbReference>
<dbReference type="InterPro" id="IPR000914">
    <property type="entry name" value="SBP_5_dom"/>
</dbReference>
<dbReference type="Proteomes" id="UP000245909">
    <property type="component" value="Unassembled WGS sequence"/>
</dbReference>
<name>A0A2U0SNU4_9PAST</name>
<dbReference type="RefSeq" id="WP_116632112.1">
    <property type="nucleotide sequence ID" value="NZ_QENU01000010.1"/>
</dbReference>
<accession>A0A2U0SNU4</accession>
<dbReference type="GO" id="GO:0043190">
    <property type="term" value="C:ATP-binding cassette (ABC) transporter complex"/>
    <property type="evidence" value="ECO:0007669"/>
    <property type="project" value="InterPro"/>
</dbReference>
<dbReference type="Gene3D" id="3.40.190.10">
    <property type="entry name" value="Periplasmic binding protein-like II"/>
    <property type="match status" value="1"/>
</dbReference>
<dbReference type="OrthoDB" id="9801912at2"/>
<dbReference type="PANTHER" id="PTHR30290">
    <property type="entry name" value="PERIPLASMIC BINDING COMPONENT OF ABC TRANSPORTER"/>
    <property type="match status" value="1"/>
</dbReference>
<evidence type="ECO:0000256" key="1">
    <source>
        <dbReference type="ARBA" id="ARBA00004196"/>
    </source>
</evidence>
<sequence>MSKFSTQFSLNLPQSAVRFSLIFMSIFGLWGCDKLAHHQPKTTQQAEAVEEPTFTTNQLLRGVYSDLTLSINDVNNHNKASFLRDLLEGLVIYDREGHIIPAVAESWSTKDNKIWRFKIRKTAKWSSGNPVTAHDFVQSWQFLTQQPTALKQYLSFINLKNAAAVMKGEMPLDQLGVRALDDLTLEIELDKPTPSLPEMLVHVALLPMKYGKRAEFESNGAYRFVGLQGKFITLEKNPQYWDHENVHFDQVIYQKLGENQSVTDLDVVAEPIHKGEANQQFPQLCTYFYEFNLNDPKLRQSAVRTALVSMISPQSIVQNEHINGIPINEFLPRNMQLQENSNWQASLVEQLLQQSGISETKPLQLKVSYDQEGIHSSIANRLVRAWSQSDLIRAEPDPMSWTQLQEKRRKGEFQVIRSGWCADYNEPSAFFQLLYSQHPDNTAGFKNEEVDHLLAQSLKAQTQAERTAIYSKIQSIVKQERVFLPIFQYTQNSYISPTIKGFDNTNPTGVIYSKDLQRKTNSN</sequence>
<dbReference type="InterPro" id="IPR030678">
    <property type="entry name" value="Peptide/Ni-bd"/>
</dbReference>
<evidence type="ECO:0000259" key="5">
    <source>
        <dbReference type="Pfam" id="PF00496"/>
    </source>
</evidence>
<evidence type="ECO:0000256" key="4">
    <source>
        <dbReference type="ARBA" id="ARBA00022729"/>
    </source>
</evidence>
<dbReference type="InterPro" id="IPR039424">
    <property type="entry name" value="SBP_5"/>
</dbReference>
<comment type="subcellular location">
    <subcellularLocation>
        <location evidence="1">Cell envelope</location>
    </subcellularLocation>
</comment>
<keyword evidence="3" id="KW-0813">Transport</keyword>
<proteinExistence type="inferred from homology"/>
<keyword evidence="4" id="KW-0732">Signal</keyword>
<dbReference type="FunFam" id="3.90.76.10:FF:000001">
    <property type="entry name" value="Oligopeptide ABC transporter substrate-binding protein"/>
    <property type="match status" value="1"/>
</dbReference>
<gene>
    <name evidence="6" type="ORF">C8D76_11022</name>
</gene>
<dbReference type="SUPFAM" id="SSF53850">
    <property type="entry name" value="Periplasmic binding protein-like II"/>
    <property type="match status" value="1"/>
</dbReference>
<dbReference type="Gene3D" id="3.90.76.10">
    <property type="entry name" value="Dipeptide-binding Protein, Domain 1"/>
    <property type="match status" value="1"/>
</dbReference>
<dbReference type="CDD" id="cd08504">
    <property type="entry name" value="PBP2_OppA"/>
    <property type="match status" value="1"/>
</dbReference>
<evidence type="ECO:0000313" key="6">
    <source>
        <dbReference type="EMBL" id="PVX32997.1"/>
    </source>
</evidence>
<dbReference type="AlphaFoldDB" id="A0A2U0SNU4"/>